<protein>
    <submittedName>
        <fullName evidence="9">Multicomponent Na+:H+ antiporter subunit F</fullName>
    </submittedName>
</protein>
<evidence type="ECO:0000256" key="4">
    <source>
        <dbReference type="ARBA" id="ARBA00022475"/>
    </source>
</evidence>
<proteinExistence type="inferred from homology"/>
<dbReference type="GO" id="GO:0005886">
    <property type="term" value="C:plasma membrane"/>
    <property type="evidence" value="ECO:0007669"/>
    <property type="project" value="UniProtKB-SubCell"/>
</dbReference>
<organism evidence="9 10">
    <name type="scientific">Thermotomaculum hydrothermale</name>
    <dbReference type="NCBI Taxonomy" id="981385"/>
    <lineage>
        <taxon>Bacteria</taxon>
        <taxon>Pseudomonadati</taxon>
        <taxon>Acidobacteriota</taxon>
        <taxon>Holophagae</taxon>
        <taxon>Thermotomaculales</taxon>
        <taxon>Thermotomaculaceae</taxon>
        <taxon>Thermotomaculum</taxon>
    </lineage>
</organism>
<evidence type="ECO:0000313" key="10">
    <source>
        <dbReference type="Proteomes" id="UP000595564"/>
    </source>
</evidence>
<evidence type="ECO:0000313" key="9">
    <source>
        <dbReference type="EMBL" id="BBB33388.1"/>
    </source>
</evidence>
<dbReference type="RefSeq" id="WP_201327695.1">
    <property type="nucleotide sequence ID" value="NZ_AP017470.1"/>
</dbReference>
<dbReference type="EMBL" id="AP017470">
    <property type="protein sequence ID" value="BBB33388.1"/>
    <property type="molecule type" value="Genomic_DNA"/>
</dbReference>
<evidence type="ECO:0000256" key="2">
    <source>
        <dbReference type="ARBA" id="ARBA00009212"/>
    </source>
</evidence>
<keyword evidence="7 8" id="KW-0472">Membrane</keyword>
<evidence type="ECO:0000256" key="6">
    <source>
        <dbReference type="ARBA" id="ARBA00022989"/>
    </source>
</evidence>
<keyword evidence="5 8" id="KW-0812">Transmembrane</keyword>
<dbReference type="NCBIfam" id="NF009242">
    <property type="entry name" value="PRK12599.1-1"/>
    <property type="match status" value="1"/>
</dbReference>
<feature type="transmembrane region" description="Helical" evidence="8">
    <location>
        <begin position="6"/>
        <end position="23"/>
    </location>
</feature>
<dbReference type="Pfam" id="PF04066">
    <property type="entry name" value="MrpF_PhaF"/>
    <property type="match status" value="1"/>
</dbReference>
<evidence type="ECO:0000256" key="1">
    <source>
        <dbReference type="ARBA" id="ARBA00004651"/>
    </source>
</evidence>
<evidence type="ECO:0000256" key="3">
    <source>
        <dbReference type="ARBA" id="ARBA00022448"/>
    </source>
</evidence>
<comment type="subcellular location">
    <subcellularLocation>
        <location evidence="1">Cell membrane</location>
        <topology evidence="1">Multi-pass membrane protein</topology>
    </subcellularLocation>
</comment>
<evidence type="ECO:0000256" key="5">
    <source>
        <dbReference type="ARBA" id="ARBA00022692"/>
    </source>
</evidence>
<dbReference type="InterPro" id="IPR007208">
    <property type="entry name" value="MrpF/PhaF-like"/>
</dbReference>
<sequence length="84" mass="9293">MTFINVIVILIGISLFTAFIRFLKGPTASDRVMALDFMTVVAVALMVVLSFVFDRYIYLDVAMVYALIGFVGTVVVARYFEGGL</sequence>
<accession>A0A7R6Q0N4</accession>
<dbReference type="AlphaFoldDB" id="A0A7R6Q0N4"/>
<evidence type="ECO:0000256" key="7">
    <source>
        <dbReference type="ARBA" id="ARBA00023136"/>
    </source>
</evidence>
<dbReference type="PANTHER" id="PTHR34702">
    <property type="entry name" value="NA(+)/H(+) ANTIPORTER SUBUNIT F1"/>
    <property type="match status" value="1"/>
</dbReference>
<keyword evidence="6 8" id="KW-1133">Transmembrane helix</keyword>
<comment type="similarity">
    <text evidence="2">Belongs to the CPA3 antiporters (TC 2.A.63) subunit F family.</text>
</comment>
<evidence type="ECO:0000256" key="8">
    <source>
        <dbReference type="SAM" id="Phobius"/>
    </source>
</evidence>
<gene>
    <name evidence="9" type="primary">mnhF</name>
    <name evidence="9" type="ORF">TTHT_1937</name>
</gene>
<feature type="transmembrane region" description="Helical" evidence="8">
    <location>
        <begin position="35"/>
        <end position="53"/>
    </location>
</feature>
<dbReference type="GO" id="GO:0015385">
    <property type="term" value="F:sodium:proton antiporter activity"/>
    <property type="evidence" value="ECO:0007669"/>
    <property type="project" value="TreeGrafter"/>
</dbReference>
<keyword evidence="3" id="KW-0813">Transport</keyword>
<keyword evidence="4" id="KW-1003">Cell membrane</keyword>
<keyword evidence="10" id="KW-1185">Reference proteome</keyword>
<dbReference type="PANTHER" id="PTHR34702:SF1">
    <property type="entry name" value="NA(+)_H(+) ANTIPORTER SUBUNIT F"/>
    <property type="match status" value="1"/>
</dbReference>
<dbReference type="KEGG" id="thyd:TTHT_1937"/>
<feature type="transmembrane region" description="Helical" evidence="8">
    <location>
        <begin position="59"/>
        <end position="80"/>
    </location>
</feature>
<dbReference type="Proteomes" id="UP000595564">
    <property type="component" value="Chromosome"/>
</dbReference>
<name>A0A7R6Q0N4_9BACT</name>
<reference evidence="9 10" key="1">
    <citation type="journal article" date="2012" name="Extremophiles">
        <title>Thermotomaculum hydrothermale gen. nov., sp. nov., a novel heterotrophic thermophile within the phylum Acidobacteria from a deep-sea hydrothermal vent chimney in the Southern Okinawa Trough.</title>
        <authorList>
            <person name="Izumi H."/>
            <person name="Nunoura T."/>
            <person name="Miyazaki M."/>
            <person name="Mino S."/>
            <person name="Toki T."/>
            <person name="Takai K."/>
            <person name="Sako Y."/>
            <person name="Sawabe T."/>
            <person name="Nakagawa S."/>
        </authorList>
    </citation>
    <scope>NUCLEOTIDE SEQUENCE [LARGE SCALE GENOMIC DNA]</scope>
    <source>
        <strain evidence="9 10">AC55</strain>
    </source>
</reference>